<evidence type="ECO:0000313" key="2">
    <source>
        <dbReference type="EMBL" id="MFC6878733.1"/>
    </source>
</evidence>
<evidence type="ECO:0000259" key="1">
    <source>
        <dbReference type="Pfam" id="PF05685"/>
    </source>
</evidence>
<sequence>MTTNWLERPNPLSLDEYLALAEDARAEIEVVDGIVTLRERRDRAHQKTAFRLAEAVEAAAAKFRRDHGGGEPPCVEVNTEVELVLWEVPLTVRKPDAVAHRCLGPYEGLTAADVLIVAEIVSRWSDSRDRIHKKGEYAKAGIPHYLIVDFDEIGAVAVEHYALLGGERTYSRLAITHRDRDPCALNLSDPFTLRVEWRELEVAPRG</sequence>
<comment type="caution">
    <text evidence="2">The sequence shown here is derived from an EMBL/GenBank/DDBJ whole genome shotgun (WGS) entry which is preliminary data.</text>
</comment>
<keyword evidence="3" id="KW-1185">Reference proteome</keyword>
<feature type="domain" description="Putative restriction endonuclease" evidence="1">
    <location>
        <begin position="15"/>
        <end position="164"/>
    </location>
</feature>
<dbReference type="Proteomes" id="UP001596380">
    <property type="component" value="Unassembled WGS sequence"/>
</dbReference>
<dbReference type="RefSeq" id="WP_160819727.1">
    <property type="nucleotide sequence ID" value="NZ_JBHSXS010000001.1"/>
</dbReference>
<keyword evidence="2" id="KW-0378">Hydrolase</keyword>
<dbReference type="GO" id="GO:0004519">
    <property type="term" value="F:endonuclease activity"/>
    <property type="evidence" value="ECO:0007669"/>
    <property type="project" value="UniProtKB-KW"/>
</dbReference>
<dbReference type="Gene3D" id="3.90.1570.10">
    <property type="entry name" value="tt1808, chain A"/>
    <property type="match status" value="1"/>
</dbReference>
<dbReference type="SUPFAM" id="SSF52980">
    <property type="entry name" value="Restriction endonuclease-like"/>
    <property type="match status" value="1"/>
</dbReference>
<accession>A0ABW2CAJ0</accession>
<evidence type="ECO:0000313" key="3">
    <source>
        <dbReference type="Proteomes" id="UP001596380"/>
    </source>
</evidence>
<dbReference type="InterPro" id="IPR012296">
    <property type="entry name" value="Nuclease_put_TT1808"/>
</dbReference>
<dbReference type="InterPro" id="IPR008538">
    <property type="entry name" value="Uma2"/>
</dbReference>
<dbReference type="InterPro" id="IPR011335">
    <property type="entry name" value="Restrct_endonuc-II-like"/>
</dbReference>
<proteinExistence type="predicted"/>
<dbReference type="EMBL" id="JBHSXS010000001">
    <property type="protein sequence ID" value="MFC6878733.1"/>
    <property type="molecule type" value="Genomic_DNA"/>
</dbReference>
<protein>
    <submittedName>
        <fullName evidence="2">Uma2 family endonuclease</fullName>
    </submittedName>
</protein>
<dbReference type="CDD" id="cd06260">
    <property type="entry name" value="DUF820-like"/>
    <property type="match status" value="1"/>
</dbReference>
<keyword evidence="2" id="KW-0540">Nuclease</keyword>
<name>A0ABW2CAJ0_9ACTN</name>
<organism evidence="2 3">
    <name type="scientific">Actinomadura yumaensis</name>
    <dbReference type="NCBI Taxonomy" id="111807"/>
    <lineage>
        <taxon>Bacteria</taxon>
        <taxon>Bacillati</taxon>
        <taxon>Actinomycetota</taxon>
        <taxon>Actinomycetes</taxon>
        <taxon>Streptosporangiales</taxon>
        <taxon>Thermomonosporaceae</taxon>
        <taxon>Actinomadura</taxon>
    </lineage>
</organism>
<gene>
    <name evidence="2" type="ORF">ACFQKB_03020</name>
</gene>
<reference evidence="3" key="1">
    <citation type="journal article" date="2019" name="Int. J. Syst. Evol. Microbiol.">
        <title>The Global Catalogue of Microorganisms (GCM) 10K type strain sequencing project: providing services to taxonomists for standard genome sequencing and annotation.</title>
        <authorList>
            <consortium name="The Broad Institute Genomics Platform"/>
            <consortium name="The Broad Institute Genome Sequencing Center for Infectious Disease"/>
            <person name="Wu L."/>
            <person name="Ma J."/>
        </authorList>
    </citation>
    <scope>NUCLEOTIDE SEQUENCE [LARGE SCALE GENOMIC DNA]</scope>
    <source>
        <strain evidence="3">JCM 3369</strain>
    </source>
</reference>
<keyword evidence="2" id="KW-0255">Endonuclease</keyword>
<dbReference type="Pfam" id="PF05685">
    <property type="entry name" value="Uma2"/>
    <property type="match status" value="1"/>
</dbReference>